<reference evidence="3" key="1">
    <citation type="submission" date="2021-01" db="EMBL/GenBank/DDBJ databases">
        <title>Whole genome shotgun sequence of Dactylosporangium siamense NBRC 106093.</title>
        <authorList>
            <person name="Komaki H."/>
            <person name="Tamura T."/>
        </authorList>
    </citation>
    <scope>NUCLEOTIDE SEQUENCE</scope>
    <source>
        <strain evidence="3">NBRC 106093</strain>
    </source>
</reference>
<evidence type="ECO:0000313" key="4">
    <source>
        <dbReference type="Proteomes" id="UP000660611"/>
    </source>
</evidence>
<proteinExistence type="predicted"/>
<dbReference type="RefSeq" id="WP_203850818.1">
    <property type="nucleotide sequence ID" value="NZ_BAAAVW010000008.1"/>
</dbReference>
<evidence type="ECO:0000313" key="3">
    <source>
        <dbReference type="EMBL" id="GIG49123.1"/>
    </source>
</evidence>
<evidence type="ECO:0000256" key="1">
    <source>
        <dbReference type="SAM" id="MobiDB-lite"/>
    </source>
</evidence>
<feature type="region of interest" description="Disordered" evidence="1">
    <location>
        <begin position="68"/>
        <end position="131"/>
    </location>
</feature>
<keyword evidence="2" id="KW-1133">Transmembrane helix</keyword>
<evidence type="ECO:0000256" key="2">
    <source>
        <dbReference type="SAM" id="Phobius"/>
    </source>
</evidence>
<comment type="caution">
    <text evidence="3">The sequence shown here is derived from an EMBL/GenBank/DDBJ whole genome shotgun (WGS) entry which is preliminary data.</text>
</comment>
<gene>
    <name evidence="3" type="ORF">Dsi01nite_071640</name>
</gene>
<sequence length="131" mass="12813">MSDELEPATPEVKPSQTTVPAPTGPARSWWRGMVGTPGRAAAVAVAATLVLAAVPCGVLGAVAGAAIVSEHGGDGGDHGDGHGGRGDREGHDGGTEQEEEQDDKGPTSTVIPSPSTATPTAPASASPSTTP</sequence>
<feature type="compositionally biased region" description="Basic and acidic residues" evidence="1">
    <location>
        <begin position="71"/>
        <end position="94"/>
    </location>
</feature>
<keyword evidence="2" id="KW-0812">Transmembrane</keyword>
<dbReference type="AlphaFoldDB" id="A0A919UFY5"/>
<accession>A0A919UFY5</accession>
<keyword evidence="4" id="KW-1185">Reference proteome</keyword>
<organism evidence="3 4">
    <name type="scientific">Dactylosporangium siamense</name>
    <dbReference type="NCBI Taxonomy" id="685454"/>
    <lineage>
        <taxon>Bacteria</taxon>
        <taxon>Bacillati</taxon>
        <taxon>Actinomycetota</taxon>
        <taxon>Actinomycetes</taxon>
        <taxon>Micromonosporales</taxon>
        <taxon>Micromonosporaceae</taxon>
        <taxon>Dactylosporangium</taxon>
    </lineage>
</organism>
<dbReference type="Proteomes" id="UP000660611">
    <property type="component" value="Unassembled WGS sequence"/>
</dbReference>
<name>A0A919UFY5_9ACTN</name>
<feature type="region of interest" description="Disordered" evidence="1">
    <location>
        <begin position="1"/>
        <end position="33"/>
    </location>
</feature>
<feature type="transmembrane region" description="Helical" evidence="2">
    <location>
        <begin position="40"/>
        <end position="68"/>
    </location>
</feature>
<dbReference type="EMBL" id="BONQ01000111">
    <property type="protein sequence ID" value="GIG49123.1"/>
    <property type="molecule type" value="Genomic_DNA"/>
</dbReference>
<feature type="compositionally biased region" description="Low complexity" evidence="1">
    <location>
        <begin position="106"/>
        <end position="131"/>
    </location>
</feature>
<protein>
    <submittedName>
        <fullName evidence="3">Uncharacterized protein</fullName>
    </submittedName>
</protein>
<keyword evidence="2" id="KW-0472">Membrane</keyword>